<dbReference type="RefSeq" id="WP_060532610.1">
    <property type="nucleotide sequence ID" value="NZ_CP013023.1"/>
</dbReference>
<evidence type="ECO:0000256" key="1">
    <source>
        <dbReference type="ARBA" id="ARBA00004914"/>
    </source>
</evidence>
<keyword evidence="9" id="KW-0963">Cytoplasm</keyword>
<evidence type="ECO:0000259" key="10">
    <source>
        <dbReference type="Pfam" id="PF00251"/>
    </source>
</evidence>
<dbReference type="SMART" id="SM00640">
    <property type="entry name" value="Glyco_32"/>
    <property type="match status" value="1"/>
</dbReference>
<sequence length="505" mass="57365">MKMSREQKYRLIEEAGEEELALLKQQVKQSPWRQKYHIQPSTGLLNDPNGFAYYQGEYHLFYQWFPLGTDHGMKYWYHLKSADLSDWQDCGIGIAPGDPQDSHGAYSGSGLEHEGQLYLMYTGNTRDNNWIRHPYQCMAVMNADGQITKWDQPVIREVPSGYTDHFRDPKVWRAGEQFYCVIGAQRENGTGSIVVYRSPDLAQWEWAGELSTSLTAFGYMWECPDYFEIDGQGVLLFCPQGLQPESDKYRNIYQSGYVIGDRMNMNTLELQHGEFHELDYGFDFYAPQTTEGADGQRIIIGWMGLPDIEYPTDQQGWAHCLTLPRELHLRNGKLLQKPVPALADRRGSKASFSGRFTGRQQVPDFAGEAYELICTYTAEDEQDHVPNEQSAVTAGQASVFGVELRTGENEKTVIGYDAQTQKLTLDRSAAGKPFAESYGTTRSCVLDQPLRQLHIFVDVSSVEIFVNEGEAVFTSRIFPSRGSQGIVFFAENGAVHLQAEKWDYL</sequence>
<keyword evidence="6 8" id="KW-0326">Glycosidase</keyword>
<evidence type="ECO:0000259" key="11">
    <source>
        <dbReference type="Pfam" id="PF08244"/>
    </source>
</evidence>
<dbReference type="InterPro" id="IPR013320">
    <property type="entry name" value="ConA-like_dom_sf"/>
</dbReference>
<evidence type="ECO:0000256" key="6">
    <source>
        <dbReference type="ARBA" id="ARBA00023295"/>
    </source>
</evidence>
<dbReference type="Gene3D" id="2.60.120.560">
    <property type="entry name" value="Exo-inulinase, domain 1"/>
    <property type="match status" value="1"/>
</dbReference>
<reference evidence="12 13" key="2">
    <citation type="journal article" date="2016" name="Int. J. Syst. Evol. Microbiol.">
        <title>Paenibacillus bovis sp. nov., isolated from raw yak (Bos grunniens) milk.</title>
        <authorList>
            <person name="Gao C."/>
            <person name="Han J."/>
            <person name="Liu Z."/>
            <person name="Xu X."/>
            <person name="Hang F."/>
            <person name="Wu Z."/>
        </authorList>
    </citation>
    <scope>NUCLEOTIDE SEQUENCE [LARGE SCALE GENOMIC DNA]</scope>
    <source>
        <strain evidence="12 13">BD3526</strain>
    </source>
</reference>
<reference evidence="13" key="1">
    <citation type="submission" date="2015-10" db="EMBL/GenBank/DDBJ databases">
        <title>Genome of Paenibacillus bovis sp. nov.</title>
        <authorList>
            <person name="Wu Z."/>
            <person name="Gao C."/>
            <person name="Liu Z."/>
            <person name="Zheng H."/>
        </authorList>
    </citation>
    <scope>NUCLEOTIDE SEQUENCE [LARGE SCALE GENOMIC DNA]</scope>
    <source>
        <strain evidence="13">BD3526</strain>
    </source>
</reference>
<dbReference type="GO" id="GO:0004564">
    <property type="term" value="F:beta-fructofuranosidase activity"/>
    <property type="evidence" value="ECO:0007669"/>
    <property type="project" value="UniProtKB-EC"/>
</dbReference>
<name>A0A172ZD36_9BACL</name>
<dbReference type="GO" id="GO:0005737">
    <property type="term" value="C:cytoplasm"/>
    <property type="evidence" value="ECO:0007669"/>
    <property type="project" value="UniProtKB-SubCell"/>
</dbReference>
<dbReference type="InterPro" id="IPR006232">
    <property type="entry name" value="Suc6P_hydrolase"/>
</dbReference>
<protein>
    <recommendedName>
        <fullName evidence="4 8">Sucrose-6-phosphate hydrolase</fullName>
        <ecNumber evidence="3 8">3.2.1.26</ecNumber>
    </recommendedName>
    <alternativeName>
        <fullName evidence="7 9">Invertase</fullName>
    </alternativeName>
</protein>
<comment type="function">
    <text evidence="9">Enables the bacterium to metabolize sucrose as a sole carbon source.</text>
</comment>
<evidence type="ECO:0000256" key="8">
    <source>
        <dbReference type="RuleBase" id="RU362110"/>
    </source>
</evidence>
<comment type="catalytic activity">
    <reaction evidence="8">
        <text>Hydrolysis of terminal non-reducing beta-D-fructofuranoside residues in beta-D-fructofuranosides.</text>
        <dbReference type="EC" id="3.2.1.26"/>
    </reaction>
</comment>
<feature type="domain" description="Glycosyl hydrolase family 32 N-terminal" evidence="10">
    <location>
        <begin position="37"/>
        <end position="338"/>
    </location>
</feature>
<evidence type="ECO:0000256" key="7">
    <source>
        <dbReference type="ARBA" id="ARBA00033367"/>
    </source>
</evidence>
<dbReference type="Pfam" id="PF00251">
    <property type="entry name" value="Glyco_hydro_32N"/>
    <property type="match status" value="1"/>
</dbReference>
<dbReference type="NCBIfam" id="TIGR01322">
    <property type="entry name" value="scrB_fam"/>
    <property type="match status" value="1"/>
</dbReference>
<comment type="subcellular location">
    <subcellularLocation>
        <location evidence="9">Cytoplasm</location>
    </subcellularLocation>
</comment>
<dbReference type="AlphaFoldDB" id="A0A172ZD36"/>
<evidence type="ECO:0000256" key="9">
    <source>
        <dbReference type="RuleBase" id="RU365015"/>
    </source>
</evidence>
<dbReference type="Proteomes" id="UP000078148">
    <property type="component" value="Chromosome"/>
</dbReference>
<dbReference type="GO" id="GO:0005985">
    <property type="term" value="P:sucrose metabolic process"/>
    <property type="evidence" value="ECO:0007669"/>
    <property type="project" value="UniProtKB-UniPathway"/>
</dbReference>
<dbReference type="SUPFAM" id="SSF49899">
    <property type="entry name" value="Concanavalin A-like lectins/glucanases"/>
    <property type="match status" value="1"/>
</dbReference>
<dbReference type="InterPro" id="IPR018053">
    <property type="entry name" value="Glyco_hydro_32_AS"/>
</dbReference>
<dbReference type="CDD" id="cd18623">
    <property type="entry name" value="GH32_ScrB-like"/>
    <property type="match status" value="1"/>
</dbReference>
<dbReference type="Pfam" id="PF08244">
    <property type="entry name" value="Glyco_hydro_32C"/>
    <property type="match status" value="1"/>
</dbReference>
<dbReference type="InterPro" id="IPR013189">
    <property type="entry name" value="Glyco_hydro_32_C"/>
</dbReference>
<accession>A0A172ZD36</accession>
<dbReference type="PANTHER" id="PTHR43101:SF1">
    <property type="entry name" value="BETA-FRUCTOSIDASE"/>
    <property type="match status" value="1"/>
</dbReference>
<comment type="similarity">
    <text evidence="2 8">Belongs to the glycosyl hydrolase 32 family.</text>
</comment>
<dbReference type="InterPro" id="IPR023296">
    <property type="entry name" value="Glyco_hydro_beta-prop_sf"/>
</dbReference>
<evidence type="ECO:0000256" key="5">
    <source>
        <dbReference type="ARBA" id="ARBA00022801"/>
    </source>
</evidence>
<dbReference type="InterPro" id="IPR001362">
    <property type="entry name" value="Glyco_hydro_32"/>
</dbReference>
<dbReference type="PROSITE" id="PS00609">
    <property type="entry name" value="GLYCOSYL_HYDROL_F32"/>
    <property type="match status" value="1"/>
</dbReference>
<dbReference type="InterPro" id="IPR013148">
    <property type="entry name" value="Glyco_hydro_32_N"/>
</dbReference>
<dbReference type="Gene3D" id="2.115.10.20">
    <property type="entry name" value="Glycosyl hydrolase domain, family 43"/>
    <property type="match status" value="1"/>
</dbReference>
<dbReference type="SUPFAM" id="SSF75005">
    <property type="entry name" value="Arabinanase/levansucrase/invertase"/>
    <property type="match status" value="1"/>
</dbReference>
<evidence type="ECO:0000313" key="13">
    <source>
        <dbReference type="Proteomes" id="UP000078148"/>
    </source>
</evidence>
<dbReference type="OrthoDB" id="9759709at2"/>
<organism evidence="12 13">
    <name type="scientific">Paenibacillus bovis</name>
    <dbReference type="NCBI Taxonomy" id="1616788"/>
    <lineage>
        <taxon>Bacteria</taxon>
        <taxon>Bacillati</taxon>
        <taxon>Bacillota</taxon>
        <taxon>Bacilli</taxon>
        <taxon>Bacillales</taxon>
        <taxon>Paenibacillaceae</taxon>
        <taxon>Paenibacillus</taxon>
    </lineage>
</organism>
<comment type="pathway">
    <text evidence="1 9">Glycan biosynthesis; sucrose metabolism.</text>
</comment>
<evidence type="ECO:0000256" key="4">
    <source>
        <dbReference type="ARBA" id="ARBA00019623"/>
    </source>
</evidence>
<dbReference type="UniPathway" id="UPA00238"/>
<keyword evidence="5 8" id="KW-0378">Hydrolase</keyword>
<gene>
    <name evidence="12" type="ORF">AR543_05815</name>
</gene>
<keyword evidence="13" id="KW-1185">Reference proteome</keyword>
<dbReference type="PANTHER" id="PTHR43101">
    <property type="entry name" value="BETA-FRUCTOSIDASE"/>
    <property type="match status" value="1"/>
</dbReference>
<dbReference type="InterPro" id="IPR051214">
    <property type="entry name" value="GH32_Enzymes"/>
</dbReference>
<evidence type="ECO:0000256" key="2">
    <source>
        <dbReference type="ARBA" id="ARBA00009902"/>
    </source>
</evidence>
<dbReference type="EC" id="3.2.1.26" evidence="3 8"/>
<dbReference type="KEGG" id="pbv:AR543_05815"/>
<evidence type="ECO:0000256" key="3">
    <source>
        <dbReference type="ARBA" id="ARBA00012758"/>
    </source>
</evidence>
<dbReference type="EMBL" id="CP013023">
    <property type="protein sequence ID" value="ANF95566.1"/>
    <property type="molecule type" value="Genomic_DNA"/>
</dbReference>
<keyword evidence="9" id="KW-0119">Carbohydrate metabolism</keyword>
<dbReference type="STRING" id="1616788.AR543_05815"/>
<evidence type="ECO:0000313" key="12">
    <source>
        <dbReference type="EMBL" id="ANF95566.1"/>
    </source>
</evidence>
<feature type="domain" description="Glycosyl hydrolase family 32 C-terminal" evidence="11">
    <location>
        <begin position="365"/>
        <end position="497"/>
    </location>
</feature>
<proteinExistence type="inferred from homology"/>